<evidence type="ECO:0000313" key="1">
    <source>
        <dbReference type="EMBL" id="PKU66230.1"/>
    </source>
</evidence>
<keyword evidence="2" id="KW-1185">Reference proteome</keyword>
<dbReference type="STRING" id="906689.A0A2I0VS40"/>
<sequence length="141" mass="15452">MQANINSREGRVMIFNLVEAAQEFLSEIAPIEQTVESVSYLGSVGKDRSIKDDSVVLGGCRLYPDGPSVCGSIDLYGDLCSDEMLWGRLGTRVANDNSGKPSEGQARPFIKTRTKDFHSDYLVRQHLQQPGFSPAPSARTT</sequence>
<reference evidence="1 2" key="2">
    <citation type="journal article" date="2017" name="Nature">
        <title>The Apostasia genome and the evolution of orchids.</title>
        <authorList>
            <person name="Zhang G.Q."/>
            <person name="Liu K.W."/>
            <person name="Li Z."/>
            <person name="Lohaus R."/>
            <person name="Hsiao Y.Y."/>
            <person name="Niu S.C."/>
            <person name="Wang J.Y."/>
            <person name="Lin Y.C."/>
            <person name="Xu Q."/>
            <person name="Chen L.J."/>
            <person name="Yoshida K."/>
            <person name="Fujiwara S."/>
            <person name="Wang Z.W."/>
            <person name="Zhang Y.Q."/>
            <person name="Mitsuda N."/>
            <person name="Wang M."/>
            <person name="Liu G.H."/>
            <person name="Pecoraro L."/>
            <person name="Huang H.X."/>
            <person name="Xiao X.J."/>
            <person name="Lin M."/>
            <person name="Wu X.Y."/>
            <person name="Wu W.L."/>
            <person name="Chen Y.Y."/>
            <person name="Chang S.B."/>
            <person name="Sakamoto S."/>
            <person name="Ohme-Takagi M."/>
            <person name="Yagi M."/>
            <person name="Zeng S.J."/>
            <person name="Shen C.Y."/>
            <person name="Yeh C.M."/>
            <person name="Luo Y.B."/>
            <person name="Tsai W.C."/>
            <person name="Van de Peer Y."/>
            <person name="Liu Z.J."/>
        </authorList>
    </citation>
    <scope>NUCLEOTIDE SEQUENCE [LARGE SCALE GENOMIC DNA]</scope>
    <source>
        <tissue evidence="1">The whole plant</tissue>
    </source>
</reference>
<reference evidence="1 2" key="1">
    <citation type="journal article" date="2016" name="Sci. Rep.">
        <title>The Dendrobium catenatum Lindl. genome sequence provides insights into polysaccharide synthase, floral development and adaptive evolution.</title>
        <authorList>
            <person name="Zhang G.Q."/>
            <person name="Xu Q."/>
            <person name="Bian C."/>
            <person name="Tsai W.C."/>
            <person name="Yeh C.M."/>
            <person name="Liu K.W."/>
            <person name="Yoshida K."/>
            <person name="Zhang L.S."/>
            <person name="Chang S.B."/>
            <person name="Chen F."/>
            <person name="Shi Y."/>
            <person name="Su Y.Y."/>
            <person name="Zhang Y.Q."/>
            <person name="Chen L.J."/>
            <person name="Yin Y."/>
            <person name="Lin M."/>
            <person name="Huang H."/>
            <person name="Deng H."/>
            <person name="Wang Z.W."/>
            <person name="Zhu S.L."/>
            <person name="Zhao X."/>
            <person name="Deng C."/>
            <person name="Niu S.C."/>
            <person name="Huang J."/>
            <person name="Wang M."/>
            <person name="Liu G.H."/>
            <person name="Yang H.J."/>
            <person name="Xiao X.J."/>
            <person name="Hsiao Y.Y."/>
            <person name="Wu W.L."/>
            <person name="Chen Y.Y."/>
            <person name="Mitsuda N."/>
            <person name="Ohme-Takagi M."/>
            <person name="Luo Y.B."/>
            <person name="Van de Peer Y."/>
            <person name="Liu Z.J."/>
        </authorList>
    </citation>
    <scope>NUCLEOTIDE SEQUENCE [LARGE SCALE GENOMIC DNA]</scope>
    <source>
        <tissue evidence="1">The whole plant</tissue>
    </source>
</reference>
<keyword evidence="1" id="KW-0808">Transferase</keyword>
<accession>A0A2I0VS40</accession>
<organism evidence="1 2">
    <name type="scientific">Dendrobium catenatum</name>
    <dbReference type="NCBI Taxonomy" id="906689"/>
    <lineage>
        <taxon>Eukaryota</taxon>
        <taxon>Viridiplantae</taxon>
        <taxon>Streptophyta</taxon>
        <taxon>Embryophyta</taxon>
        <taxon>Tracheophyta</taxon>
        <taxon>Spermatophyta</taxon>
        <taxon>Magnoliopsida</taxon>
        <taxon>Liliopsida</taxon>
        <taxon>Asparagales</taxon>
        <taxon>Orchidaceae</taxon>
        <taxon>Epidendroideae</taxon>
        <taxon>Malaxideae</taxon>
        <taxon>Dendrobiinae</taxon>
        <taxon>Dendrobium</taxon>
    </lineage>
</organism>
<proteinExistence type="predicted"/>
<dbReference type="GO" id="GO:0016301">
    <property type="term" value="F:kinase activity"/>
    <property type="evidence" value="ECO:0007669"/>
    <property type="project" value="UniProtKB-KW"/>
</dbReference>
<evidence type="ECO:0000313" key="2">
    <source>
        <dbReference type="Proteomes" id="UP000233837"/>
    </source>
</evidence>
<dbReference type="EMBL" id="KZ503289">
    <property type="protein sequence ID" value="PKU66230.1"/>
    <property type="molecule type" value="Genomic_DNA"/>
</dbReference>
<dbReference type="Proteomes" id="UP000233837">
    <property type="component" value="Unassembled WGS sequence"/>
</dbReference>
<keyword evidence="1" id="KW-0418">Kinase</keyword>
<gene>
    <name evidence="1" type="primary">GCN2</name>
    <name evidence="1" type="ORF">MA16_Dca014080</name>
</gene>
<dbReference type="AlphaFoldDB" id="A0A2I0VS40"/>
<protein>
    <submittedName>
        <fullName evidence="1">Putative serine/threonine-protein kinase GCN2</fullName>
    </submittedName>
</protein>
<name>A0A2I0VS40_9ASPA</name>